<dbReference type="InterPro" id="IPR013783">
    <property type="entry name" value="Ig-like_fold"/>
</dbReference>
<dbReference type="Gene3D" id="2.60.40.10">
    <property type="entry name" value="Immunoglobulins"/>
    <property type="match status" value="2"/>
</dbReference>
<evidence type="ECO:0000313" key="3">
    <source>
        <dbReference type="EMBL" id="OGE25118.1"/>
    </source>
</evidence>
<sequence length="848" mass="91537">MKKIIKLLLLITLLFILPKTSYAENQGWRGLCGQFNDATDTIPGVTGTNGKNWTARIGFKTVLNPDGSYCRYDTSTSYLGYETNNNVNLRFSAFWCKNRAGGDCSPNSTDYNNLQYATVFNYTVPAAGTNALPYNSFTFNISDPGYPCGKVQADLGPDPDERDFDSERNAIITGSIYQTTTNDCTGAEITPPFNFSLSNGGDKTVQQGSSVTNSISITRSQGTTQSVSLAASTLSGSGVTFSFSPTSCTPSDTCSSTLTITASSTATTGNRTIKVTGTAADNSVSHYTEFSLDLTAAPPPTTPNCTVTAVPTGTDCKNALNEPIGKNVIGTVTINNIPSYAEISWRLGKDGTSSMLNDPSSRTSLTRTMNCVEYTSNGTLETKIKSAIDGDYVNPTTSPPVITTCLTSFSNPAPGTGQIGGVVTTGATGDFVSLEYNPSCGPPYDDNRLNIGVNWTTSDNNNYAFHHYKAWIDFSFTDAIGRECFRGTDNTGDARNGCRYDTDISGAANRSYAYNDLEIYNTSNNATYHSLLIRGYNYDDAWEASSPSSGWISSAQQCPPNLVVVEPGFSPANSELGGNMSFWGTVKEQGWGLNAPSSITRLYIKKTTGSDTSFYQVPFDKTTDNLTKRTGEENERWDDLNGTNSNSLQSAGNYAFKICANATNRFAETSYSDNCSREVPFTIAPAPLPDLDPDPTINIYRGSELTPIPDEGNIYAGDSLYFMATLLNNGISNAGYFYSHFCRDAGTETNCYTTNIDAIRASFDINWYLNAGQTTNYSSAANGYGPRAATAGNHTVYFCADTSRVITETSENNNCVSKTFNVISPWQPWIQVEGDMHSNTRIDLSGGP</sequence>
<feature type="region of interest" description="Disordered" evidence="1">
    <location>
        <begin position="625"/>
        <end position="644"/>
    </location>
</feature>
<feature type="signal peptide" evidence="2">
    <location>
        <begin position="1"/>
        <end position="23"/>
    </location>
</feature>
<keyword evidence="2" id="KW-0732">Signal</keyword>
<organism evidence="3 4">
    <name type="scientific">Candidatus Daviesbacteria bacterium RIFCSPHIGHO2_02_FULL_39_12</name>
    <dbReference type="NCBI Taxonomy" id="1797770"/>
    <lineage>
        <taxon>Bacteria</taxon>
        <taxon>Candidatus Daviesiibacteriota</taxon>
    </lineage>
</organism>
<gene>
    <name evidence="3" type="ORF">A3C26_02160</name>
</gene>
<accession>A0A1F5J963</accession>
<feature type="compositionally biased region" description="Basic and acidic residues" evidence="1">
    <location>
        <begin position="625"/>
        <end position="639"/>
    </location>
</feature>
<proteinExistence type="predicted"/>
<name>A0A1F5J963_9BACT</name>
<feature type="chain" id="PRO_5009519011" evidence="2">
    <location>
        <begin position="24"/>
        <end position="848"/>
    </location>
</feature>
<evidence type="ECO:0000313" key="4">
    <source>
        <dbReference type="Proteomes" id="UP000177042"/>
    </source>
</evidence>
<reference evidence="3 4" key="1">
    <citation type="journal article" date="2016" name="Nat. Commun.">
        <title>Thousands of microbial genomes shed light on interconnected biogeochemical processes in an aquifer system.</title>
        <authorList>
            <person name="Anantharaman K."/>
            <person name="Brown C.T."/>
            <person name="Hug L.A."/>
            <person name="Sharon I."/>
            <person name="Castelle C.J."/>
            <person name="Probst A.J."/>
            <person name="Thomas B.C."/>
            <person name="Singh A."/>
            <person name="Wilkins M.J."/>
            <person name="Karaoz U."/>
            <person name="Brodie E.L."/>
            <person name="Williams K.H."/>
            <person name="Hubbard S.S."/>
            <person name="Banfield J.F."/>
        </authorList>
    </citation>
    <scope>NUCLEOTIDE SEQUENCE [LARGE SCALE GENOMIC DNA]</scope>
</reference>
<dbReference type="AlphaFoldDB" id="A0A1F5J963"/>
<evidence type="ECO:0000256" key="1">
    <source>
        <dbReference type="SAM" id="MobiDB-lite"/>
    </source>
</evidence>
<protein>
    <submittedName>
        <fullName evidence="3">Uncharacterized protein</fullName>
    </submittedName>
</protein>
<comment type="caution">
    <text evidence="3">The sequence shown here is derived from an EMBL/GenBank/DDBJ whole genome shotgun (WGS) entry which is preliminary data.</text>
</comment>
<dbReference type="EMBL" id="MFCX01000032">
    <property type="protein sequence ID" value="OGE25118.1"/>
    <property type="molecule type" value="Genomic_DNA"/>
</dbReference>
<evidence type="ECO:0000256" key="2">
    <source>
        <dbReference type="SAM" id="SignalP"/>
    </source>
</evidence>
<dbReference type="Proteomes" id="UP000177042">
    <property type="component" value="Unassembled WGS sequence"/>
</dbReference>